<keyword evidence="9" id="KW-0406">Ion transport</keyword>
<dbReference type="PANTHER" id="PTHR48086">
    <property type="entry name" value="SODIUM/PROLINE SYMPORTER-RELATED"/>
    <property type="match status" value="1"/>
</dbReference>
<keyword evidence="10 14" id="KW-0472">Membrane</keyword>
<feature type="transmembrane region" description="Helical" evidence="14">
    <location>
        <begin position="363"/>
        <end position="390"/>
    </location>
</feature>
<feature type="transmembrane region" description="Helical" evidence="14">
    <location>
        <begin position="557"/>
        <end position="578"/>
    </location>
</feature>
<dbReference type="GO" id="GO:0015824">
    <property type="term" value="P:proline transport"/>
    <property type="evidence" value="ECO:0007669"/>
    <property type="project" value="TreeGrafter"/>
</dbReference>
<evidence type="ECO:0000256" key="5">
    <source>
        <dbReference type="ARBA" id="ARBA00022692"/>
    </source>
</evidence>
<evidence type="ECO:0000256" key="13">
    <source>
        <dbReference type="RuleBase" id="RU362091"/>
    </source>
</evidence>
<evidence type="ECO:0000256" key="1">
    <source>
        <dbReference type="ARBA" id="ARBA00004651"/>
    </source>
</evidence>
<dbReference type="AlphaFoldDB" id="A0A5R9KPV5"/>
<dbReference type="InterPro" id="IPR038377">
    <property type="entry name" value="Na/Glc_symporter_sf"/>
</dbReference>
<accession>A0A5R9KPV5</accession>
<feature type="transmembrane region" description="Helical" evidence="14">
    <location>
        <begin position="121"/>
        <end position="145"/>
    </location>
</feature>
<comment type="similarity">
    <text evidence="2 13">Belongs to the sodium:solute symporter (SSF) (TC 2.A.21) family.</text>
</comment>
<dbReference type="PANTHER" id="PTHR48086:SF3">
    <property type="entry name" value="SODIUM_PROLINE SYMPORTER"/>
    <property type="match status" value="1"/>
</dbReference>
<feature type="transmembrane region" description="Helical" evidence="14">
    <location>
        <begin position="45"/>
        <end position="72"/>
    </location>
</feature>
<evidence type="ECO:0000256" key="12">
    <source>
        <dbReference type="ARBA" id="ARBA00033708"/>
    </source>
</evidence>
<keyword evidence="16" id="KW-1185">Reference proteome</keyword>
<evidence type="ECO:0000313" key="15">
    <source>
        <dbReference type="EMBL" id="TLU98263.1"/>
    </source>
</evidence>
<evidence type="ECO:0000313" key="16">
    <source>
        <dbReference type="Proteomes" id="UP000306402"/>
    </source>
</evidence>
<comment type="catalytic activity">
    <reaction evidence="12">
        <text>L-proline(in) + Na(+)(in) = L-proline(out) + Na(+)(out)</text>
        <dbReference type="Rhea" id="RHEA:28967"/>
        <dbReference type="ChEBI" id="CHEBI:29101"/>
        <dbReference type="ChEBI" id="CHEBI:60039"/>
    </reaction>
</comment>
<dbReference type="CDD" id="cd11477">
    <property type="entry name" value="SLC5sbd_u1"/>
    <property type="match status" value="1"/>
</dbReference>
<feature type="transmembrane region" description="Helical" evidence="14">
    <location>
        <begin position="267"/>
        <end position="288"/>
    </location>
</feature>
<evidence type="ECO:0000256" key="8">
    <source>
        <dbReference type="ARBA" id="ARBA00023053"/>
    </source>
</evidence>
<evidence type="ECO:0000256" key="9">
    <source>
        <dbReference type="ARBA" id="ARBA00023065"/>
    </source>
</evidence>
<feature type="transmembrane region" description="Helical" evidence="14">
    <location>
        <begin position="436"/>
        <end position="454"/>
    </location>
</feature>
<keyword evidence="11" id="KW-0739">Sodium transport</keyword>
<reference evidence="15 16" key="1">
    <citation type="submission" date="2019-05" db="EMBL/GenBank/DDBJ databases">
        <authorList>
            <person name="Qu J.-H."/>
        </authorList>
    </citation>
    <scope>NUCLEOTIDE SEQUENCE [LARGE SCALE GENOMIC DNA]</scope>
    <source>
        <strain evidence="15 16">T17</strain>
    </source>
</reference>
<evidence type="ECO:0000256" key="3">
    <source>
        <dbReference type="ARBA" id="ARBA00022448"/>
    </source>
</evidence>
<feature type="transmembrane region" description="Helical" evidence="14">
    <location>
        <begin position="309"/>
        <end position="334"/>
    </location>
</feature>
<name>A0A5R9KPV5_9BACT</name>
<keyword evidence="7 14" id="KW-1133">Transmembrane helix</keyword>
<evidence type="ECO:0000256" key="7">
    <source>
        <dbReference type="ARBA" id="ARBA00022989"/>
    </source>
</evidence>
<feature type="transmembrane region" description="Helical" evidence="14">
    <location>
        <begin position="584"/>
        <end position="604"/>
    </location>
</feature>
<dbReference type="PROSITE" id="PS50283">
    <property type="entry name" value="NA_SOLUT_SYMP_3"/>
    <property type="match status" value="1"/>
</dbReference>
<sequence length="610" mass="67485">MKLKLIDFLVIIGYLIFVLIIGFILKKQAGRSKNDYLLGGKSIPFWMLGISNASGMFDISGTAWMVSIMFVYGVKSIWLPWLWPVFNQVFLMVYLSIWLRKSNASTGAEWMLTRFGSQKDGGLAHGIVTTFALISCLSFMTYAFVGLGKFIEIFLPWSIIQPYIPLNFSPENVPHFYGIVFTVFTVIYSLLGGMKSIVWADFVHYIIMVIISVAIAGIAIQALLGHESLPVPAGWKDLFFGKELGLDWDNYISVVNQKIQSDQFSPFGYFFALMAAKGILASLAGPVPSYDMQKILSAKTPREAALMSMVVNIVLLPTRYLLIAGVTVLGLLHFKDINISTPSGLDFEKILPAVVNLYIPPGLLGLVVVGLMGAFMSSFAGTFNAAQAYLLNDVYLKSISPKASEKDIKKVTYVLGVAIVIISTLTGLLVKDVNSTLLWIVSALYGGYIASNVLKFHWWRFNSYGFFAGMLTGILCAMICPALFPDTLPLFYFPVILLVSAVGAIVGSLLTPPTDLKVLKSFYKNIEPWGFWQPVVKMIREENPDFLPKNEFFKDSINVVFGIIAQTALTAIPVYAVLLMPSQTLAAIAIFSICAMALWKGWYLKLPVNK</sequence>
<feature type="transmembrane region" description="Helical" evidence="14">
    <location>
        <begin position="78"/>
        <end position="100"/>
    </location>
</feature>
<gene>
    <name evidence="15" type="ORF">FEN17_26175</name>
</gene>
<dbReference type="Proteomes" id="UP000306402">
    <property type="component" value="Unassembled WGS sequence"/>
</dbReference>
<evidence type="ECO:0000256" key="2">
    <source>
        <dbReference type="ARBA" id="ARBA00006434"/>
    </source>
</evidence>
<dbReference type="GO" id="GO:0005298">
    <property type="term" value="F:proline:sodium symporter activity"/>
    <property type="evidence" value="ECO:0007669"/>
    <property type="project" value="TreeGrafter"/>
</dbReference>
<feature type="transmembrane region" description="Helical" evidence="14">
    <location>
        <begin position="203"/>
        <end position="224"/>
    </location>
</feature>
<dbReference type="InterPro" id="IPR001734">
    <property type="entry name" value="Na/solute_symporter"/>
</dbReference>
<evidence type="ECO:0000256" key="4">
    <source>
        <dbReference type="ARBA" id="ARBA00022475"/>
    </source>
</evidence>
<dbReference type="GO" id="GO:0005886">
    <property type="term" value="C:plasma membrane"/>
    <property type="evidence" value="ECO:0007669"/>
    <property type="project" value="UniProtKB-SubCell"/>
</dbReference>
<keyword evidence="4" id="KW-1003">Cell membrane</keyword>
<keyword evidence="5 14" id="KW-0812">Transmembrane</keyword>
<evidence type="ECO:0000256" key="14">
    <source>
        <dbReference type="SAM" id="Phobius"/>
    </source>
</evidence>
<evidence type="ECO:0000256" key="6">
    <source>
        <dbReference type="ARBA" id="ARBA00022847"/>
    </source>
</evidence>
<protein>
    <submittedName>
        <fullName evidence="15">Na+:solute symporter</fullName>
    </submittedName>
</protein>
<feature type="transmembrane region" description="Helical" evidence="14">
    <location>
        <begin position="490"/>
        <end position="510"/>
    </location>
</feature>
<feature type="transmembrane region" description="Helical" evidence="14">
    <location>
        <begin position="411"/>
        <end position="430"/>
    </location>
</feature>
<dbReference type="Gene3D" id="1.20.1730.10">
    <property type="entry name" value="Sodium/glucose cotransporter"/>
    <property type="match status" value="1"/>
</dbReference>
<dbReference type="EMBL" id="VCEJ01000008">
    <property type="protein sequence ID" value="TLU98263.1"/>
    <property type="molecule type" value="Genomic_DNA"/>
</dbReference>
<feature type="transmembrane region" description="Helical" evidence="14">
    <location>
        <begin position="6"/>
        <end position="25"/>
    </location>
</feature>
<keyword evidence="3" id="KW-0813">Transport</keyword>
<dbReference type="Pfam" id="PF00474">
    <property type="entry name" value="SSF"/>
    <property type="match status" value="1"/>
</dbReference>
<dbReference type="InterPro" id="IPR050277">
    <property type="entry name" value="Sodium:Solute_Symporter"/>
</dbReference>
<keyword evidence="6" id="KW-0769">Symport</keyword>
<comment type="caution">
    <text evidence="15">The sequence shown here is derived from an EMBL/GenBank/DDBJ whole genome shotgun (WGS) entry which is preliminary data.</text>
</comment>
<comment type="subcellular location">
    <subcellularLocation>
        <location evidence="1">Cell membrane</location>
        <topology evidence="1">Multi-pass membrane protein</topology>
    </subcellularLocation>
</comment>
<feature type="transmembrane region" description="Helical" evidence="14">
    <location>
        <begin position="466"/>
        <end position="484"/>
    </location>
</feature>
<feature type="transmembrane region" description="Helical" evidence="14">
    <location>
        <begin position="175"/>
        <end position="191"/>
    </location>
</feature>
<evidence type="ECO:0000256" key="10">
    <source>
        <dbReference type="ARBA" id="ARBA00023136"/>
    </source>
</evidence>
<keyword evidence="8" id="KW-0915">Sodium</keyword>
<dbReference type="RefSeq" id="WP_138368361.1">
    <property type="nucleotide sequence ID" value="NZ_VCEJ01000008.1"/>
</dbReference>
<proteinExistence type="inferred from homology"/>
<dbReference type="GO" id="GO:0015193">
    <property type="term" value="F:L-proline transmembrane transporter activity"/>
    <property type="evidence" value="ECO:0007669"/>
    <property type="project" value="TreeGrafter"/>
</dbReference>
<dbReference type="OrthoDB" id="9761931at2"/>
<organism evidence="15 16">
    <name type="scientific">Dyadobacter luticola</name>
    <dbReference type="NCBI Taxonomy" id="1979387"/>
    <lineage>
        <taxon>Bacteria</taxon>
        <taxon>Pseudomonadati</taxon>
        <taxon>Bacteroidota</taxon>
        <taxon>Cytophagia</taxon>
        <taxon>Cytophagales</taxon>
        <taxon>Spirosomataceae</taxon>
        <taxon>Dyadobacter</taxon>
    </lineage>
</organism>
<evidence type="ECO:0000256" key="11">
    <source>
        <dbReference type="ARBA" id="ARBA00023201"/>
    </source>
</evidence>